<dbReference type="InterPro" id="IPR041180">
    <property type="entry name" value="Nmad2"/>
</dbReference>
<evidence type="ECO:0000313" key="5">
    <source>
        <dbReference type="Proteomes" id="UP001190491"/>
    </source>
</evidence>
<comment type="caution">
    <text evidence="2">The sequence shown here is derived from an EMBL/GenBank/DDBJ whole genome shotgun (WGS) entry which is preliminary data.</text>
</comment>
<dbReference type="Proteomes" id="UP001190491">
    <property type="component" value="Unassembled WGS sequence"/>
</dbReference>
<dbReference type="Proteomes" id="UP001189792">
    <property type="component" value="Unassembled WGS sequence"/>
</dbReference>
<keyword evidence="4" id="KW-1185">Reference proteome</keyword>
<evidence type="ECO:0000313" key="2">
    <source>
        <dbReference type="EMBL" id="CAJ0896561.1"/>
    </source>
</evidence>
<organism evidence="2 5">
    <name type="scientific">Ralstonia flatus</name>
    <dbReference type="NCBI Taxonomy" id="3058601"/>
    <lineage>
        <taxon>Bacteria</taxon>
        <taxon>Pseudomonadati</taxon>
        <taxon>Pseudomonadota</taxon>
        <taxon>Betaproteobacteria</taxon>
        <taxon>Burkholderiales</taxon>
        <taxon>Burkholderiaceae</taxon>
        <taxon>Ralstonia</taxon>
    </lineage>
</organism>
<name>A0AAD2C464_9RALS</name>
<evidence type="ECO:0000259" key="1">
    <source>
        <dbReference type="Pfam" id="PF18753"/>
    </source>
</evidence>
<evidence type="ECO:0000313" key="4">
    <source>
        <dbReference type="Proteomes" id="UP001189792"/>
    </source>
</evidence>
<accession>A0AAD2C464</accession>
<gene>
    <name evidence="3" type="ORF">R77564_05158</name>
    <name evidence="2" type="ORF">R77567_04737</name>
</gene>
<dbReference type="EMBL" id="CAUDKO010000017">
    <property type="protein sequence ID" value="CAJ0896561.1"/>
    <property type="molecule type" value="Genomic_DNA"/>
</dbReference>
<dbReference type="AlphaFoldDB" id="A0AAD2C464"/>
<sequence>MSITMGYKMTHDTGFAPNPFHGVLTLATCKPRIRAKRSVGEWVAGFASKKLVDTARRQGVDIPRGGLIYLMQISEVLALHEYFDDSRFAVKRPPRESANAIDLCGDNIYYLDHLGQYSQLENRFHTRKDAKRDTSGRNVLIAKRFYYFGRNCFVPEGGWAAVTGTSLSEGRTFYCPEGFAEKILRYFEVEGIGEGLHGLPSLMEEGAARQANVLALRSIKRLSTVPSTEPKLGRKLSSCSR</sequence>
<proteinExistence type="predicted"/>
<protein>
    <recommendedName>
        <fullName evidence="1">Nucleotide modification associated domain-containing protein</fullName>
    </recommendedName>
</protein>
<feature type="domain" description="Nucleotide modification associated" evidence="1">
    <location>
        <begin position="6"/>
        <end position="151"/>
    </location>
</feature>
<dbReference type="EMBL" id="CAUDLI010000017">
    <property type="protein sequence ID" value="CAJ0904723.1"/>
    <property type="molecule type" value="Genomic_DNA"/>
</dbReference>
<dbReference type="RefSeq" id="WP_206271951.1">
    <property type="nucleotide sequence ID" value="NZ_CAUDKO010000017.1"/>
</dbReference>
<evidence type="ECO:0000313" key="3">
    <source>
        <dbReference type="EMBL" id="CAJ0904723.1"/>
    </source>
</evidence>
<dbReference type="Pfam" id="PF18753">
    <property type="entry name" value="Nmad2"/>
    <property type="match status" value="1"/>
</dbReference>
<reference evidence="2 4" key="1">
    <citation type="submission" date="2023-07" db="EMBL/GenBank/DDBJ databases">
        <authorList>
            <person name="Peeters C."/>
        </authorList>
    </citation>
    <scope>NUCLEOTIDE SEQUENCE</scope>
    <source>
        <strain evidence="3 4">LMG 32965</strain>
        <strain evidence="2">R-77567</strain>
    </source>
</reference>